<dbReference type="InterPro" id="IPR016163">
    <property type="entry name" value="Ald_DH_C"/>
</dbReference>
<dbReference type="FunFam" id="3.40.309.10:FF:000009">
    <property type="entry name" value="Aldehyde dehydrogenase A"/>
    <property type="match status" value="1"/>
</dbReference>
<dbReference type="Gene3D" id="3.40.605.10">
    <property type="entry name" value="Aldehyde Dehydrogenase, Chain A, domain 1"/>
    <property type="match status" value="1"/>
</dbReference>
<comment type="similarity">
    <text evidence="1 4">Belongs to the aldehyde dehydrogenase family.</text>
</comment>
<dbReference type="FunFam" id="3.40.605.10:FF:000007">
    <property type="entry name" value="NAD/NADP-dependent betaine aldehyde dehydrogenase"/>
    <property type="match status" value="1"/>
</dbReference>
<comment type="caution">
    <text evidence="6">The sequence shown here is derived from an EMBL/GenBank/DDBJ whole genome shotgun (WGS) entry which is preliminary data.</text>
</comment>
<feature type="active site" evidence="3">
    <location>
        <position position="237"/>
    </location>
</feature>
<dbReference type="SUPFAM" id="SSF53720">
    <property type="entry name" value="ALDH-like"/>
    <property type="match status" value="1"/>
</dbReference>
<dbReference type="CDD" id="cd07106">
    <property type="entry name" value="ALDH_AldA-AAD23400"/>
    <property type="match status" value="1"/>
</dbReference>
<dbReference type="GO" id="GO:0016620">
    <property type="term" value="F:oxidoreductase activity, acting on the aldehyde or oxo group of donors, NAD or NADP as acceptor"/>
    <property type="evidence" value="ECO:0007669"/>
    <property type="project" value="InterPro"/>
</dbReference>
<gene>
    <name evidence="6" type="ORF">C5613_23330</name>
</gene>
<dbReference type="InterPro" id="IPR029510">
    <property type="entry name" value="Ald_DH_CS_GLU"/>
</dbReference>
<keyword evidence="2 4" id="KW-0560">Oxidoreductase</keyword>
<evidence type="ECO:0000313" key="7">
    <source>
        <dbReference type="Proteomes" id="UP000239290"/>
    </source>
</evidence>
<dbReference type="InterPro" id="IPR015590">
    <property type="entry name" value="Aldehyde_DH_dom"/>
</dbReference>
<dbReference type="RefSeq" id="WP_105417964.1">
    <property type="nucleotide sequence ID" value="NZ_PUIO01000030.1"/>
</dbReference>
<dbReference type="AlphaFoldDB" id="A0A2S8J691"/>
<organism evidence="6 7">
    <name type="scientific">Rhodococcus opacus</name>
    <name type="common">Nocardia opaca</name>
    <dbReference type="NCBI Taxonomy" id="37919"/>
    <lineage>
        <taxon>Bacteria</taxon>
        <taxon>Bacillati</taxon>
        <taxon>Actinomycetota</taxon>
        <taxon>Actinomycetes</taxon>
        <taxon>Mycobacteriales</taxon>
        <taxon>Nocardiaceae</taxon>
        <taxon>Rhodococcus</taxon>
    </lineage>
</organism>
<evidence type="ECO:0000256" key="4">
    <source>
        <dbReference type="RuleBase" id="RU003345"/>
    </source>
</evidence>
<evidence type="ECO:0000256" key="1">
    <source>
        <dbReference type="ARBA" id="ARBA00009986"/>
    </source>
</evidence>
<dbReference type="InterPro" id="IPR044086">
    <property type="entry name" value="LUC3-like"/>
</dbReference>
<dbReference type="Proteomes" id="UP000239290">
    <property type="component" value="Unassembled WGS sequence"/>
</dbReference>
<evidence type="ECO:0000256" key="3">
    <source>
        <dbReference type="PROSITE-ProRule" id="PRU10007"/>
    </source>
</evidence>
<protein>
    <submittedName>
        <fullName evidence="6">Aldehyde dehydrogenase</fullName>
    </submittedName>
</protein>
<dbReference type="PROSITE" id="PS00687">
    <property type="entry name" value="ALDEHYDE_DEHYDR_GLU"/>
    <property type="match status" value="1"/>
</dbReference>
<reference evidence="7" key="1">
    <citation type="submission" date="2018-02" db="EMBL/GenBank/DDBJ databases">
        <title>Draft genome sequencing of Rhodococcus opacus KU647198.</title>
        <authorList>
            <person name="Zheng B.-X."/>
        </authorList>
    </citation>
    <scope>NUCLEOTIDE SEQUENCE [LARGE SCALE GENOMIC DNA]</scope>
    <source>
        <strain evidence="7">04-OD7</strain>
    </source>
</reference>
<name>A0A2S8J691_RHOOP</name>
<dbReference type="EMBL" id="PUIO01000030">
    <property type="protein sequence ID" value="PQP22590.1"/>
    <property type="molecule type" value="Genomic_DNA"/>
</dbReference>
<evidence type="ECO:0000259" key="5">
    <source>
        <dbReference type="Pfam" id="PF00171"/>
    </source>
</evidence>
<feature type="domain" description="Aldehyde dehydrogenase" evidence="5">
    <location>
        <begin position="14"/>
        <end position="458"/>
    </location>
</feature>
<dbReference type="InterPro" id="IPR016162">
    <property type="entry name" value="Ald_DH_N"/>
</dbReference>
<dbReference type="PANTHER" id="PTHR11699">
    <property type="entry name" value="ALDEHYDE DEHYDROGENASE-RELATED"/>
    <property type="match status" value="1"/>
</dbReference>
<proteinExistence type="inferred from homology"/>
<accession>A0A2S8J691</accession>
<evidence type="ECO:0000256" key="2">
    <source>
        <dbReference type="ARBA" id="ARBA00023002"/>
    </source>
</evidence>
<dbReference type="Pfam" id="PF00171">
    <property type="entry name" value="Aldedh"/>
    <property type="match status" value="1"/>
</dbReference>
<sequence>MEMTIGGQGVSGGDYFDVVNPATGDVYAQAPVCTAAQLDRAMDAASKAQLEWRKDEDFRRERLQELSAAVMDAAPELAEILANENGKTLDLGGVEAMSGAAWLDYYANVERPREVIRDDDGAHTEIVRRPLGVVAGITPWNVPVAMAFFKLAPALRAGNTMVLKPSPFTPISTLRIGEIASEILPPGVFNVVTGGDELGAWMTEHPVPRKISFTGSVATGKHVYRSAAADLKRVTLELGGNDAAIVLDDADPAEIAEALFWGAFWNNGQGCILIKRLYVPRSIYDGVVEALSEIAKRIVVGDPLGEETQLGALANRPQFERVSGLVEDALKSGAKATAGGRPVGGPGVFYEPTILAGAVDGMRIVDEEQFGPALPVIPYDDVNDVIARVNAGQFGLGGSIWSPDIDRASALASQLDVGTAWVNSHAVLATNAPFGGVKWSGIGVEHGPWGLNDLSSIQVLHCNKGKTAPGAL</sequence>
<dbReference type="InterPro" id="IPR016161">
    <property type="entry name" value="Ald_DH/histidinol_DH"/>
</dbReference>
<evidence type="ECO:0000313" key="6">
    <source>
        <dbReference type="EMBL" id="PQP22590.1"/>
    </source>
</evidence>
<dbReference type="Gene3D" id="3.40.309.10">
    <property type="entry name" value="Aldehyde Dehydrogenase, Chain A, domain 2"/>
    <property type="match status" value="1"/>
</dbReference>